<dbReference type="PANTHER" id="PTHR33064:SF37">
    <property type="entry name" value="RIBONUCLEASE H"/>
    <property type="match status" value="1"/>
</dbReference>
<dbReference type="GO" id="GO:0004523">
    <property type="term" value="F:RNA-DNA hybrid ribonuclease activity"/>
    <property type="evidence" value="ECO:0007669"/>
    <property type="project" value="UniProtKB-EC"/>
</dbReference>
<name>A0A4V6ALQ3_COLLU</name>
<evidence type="ECO:0000256" key="8">
    <source>
        <dbReference type="ARBA" id="ARBA00022801"/>
    </source>
</evidence>
<dbReference type="PROSITE" id="PS50878">
    <property type="entry name" value="RT_POL"/>
    <property type="match status" value="1"/>
</dbReference>
<dbReference type="InterPro" id="IPR001584">
    <property type="entry name" value="Integrase_cat-core"/>
</dbReference>
<dbReference type="InterPro" id="IPR043502">
    <property type="entry name" value="DNA/RNA_pol_sf"/>
</dbReference>
<gene>
    <name evidence="14" type="ORF">D9C73_027833</name>
</gene>
<dbReference type="Gene3D" id="3.30.420.10">
    <property type="entry name" value="Ribonuclease H-like superfamily/Ribonuclease H"/>
    <property type="match status" value="2"/>
</dbReference>
<keyword evidence="9" id="KW-0233">DNA recombination</keyword>
<dbReference type="InterPro" id="IPR021109">
    <property type="entry name" value="Peptidase_aspartic_dom_sf"/>
</dbReference>
<dbReference type="Pfam" id="PF00665">
    <property type="entry name" value="rve"/>
    <property type="match status" value="1"/>
</dbReference>
<dbReference type="GO" id="GO:0006310">
    <property type="term" value="P:DNA recombination"/>
    <property type="evidence" value="ECO:0007669"/>
    <property type="project" value="UniProtKB-KW"/>
</dbReference>
<dbReference type="Proteomes" id="UP000298787">
    <property type="component" value="Unassembled WGS sequence"/>
</dbReference>
<dbReference type="Pfam" id="PF00075">
    <property type="entry name" value="RNase_H"/>
    <property type="match status" value="1"/>
</dbReference>
<accession>A0A4V6ALQ3</accession>
<feature type="domain" description="Integrase catalytic" evidence="13">
    <location>
        <begin position="1036"/>
        <end position="1193"/>
    </location>
</feature>
<dbReference type="EMBL" id="ML240542">
    <property type="protein sequence ID" value="TKS65232.1"/>
    <property type="molecule type" value="Genomic_DNA"/>
</dbReference>
<evidence type="ECO:0000313" key="15">
    <source>
        <dbReference type="Proteomes" id="UP000298787"/>
    </source>
</evidence>
<protein>
    <recommendedName>
        <fullName evidence="3">Gag-Pol polyprotein</fullName>
        <ecNumber evidence="2">3.1.26.4</ecNumber>
    </recommendedName>
</protein>
<dbReference type="InterPro" id="IPR040643">
    <property type="entry name" value="MLVIN_C"/>
</dbReference>
<feature type="domain" description="Reverse transcriptase" evidence="11">
    <location>
        <begin position="329"/>
        <end position="517"/>
    </location>
</feature>
<keyword evidence="4" id="KW-0808">Transferase</keyword>
<dbReference type="Pfam" id="PF17919">
    <property type="entry name" value="RT_RNaseH_2"/>
    <property type="match status" value="1"/>
</dbReference>
<dbReference type="PROSITE" id="PS50994">
    <property type="entry name" value="INTEGRASE"/>
    <property type="match status" value="1"/>
</dbReference>
<evidence type="ECO:0000256" key="4">
    <source>
        <dbReference type="ARBA" id="ARBA00022679"/>
    </source>
</evidence>
<keyword evidence="5" id="KW-0548">Nucleotidyltransferase</keyword>
<dbReference type="SUPFAM" id="SSF56672">
    <property type="entry name" value="DNA/RNA polymerases"/>
    <property type="match status" value="1"/>
</dbReference>
<dbReference type="EC" id="3.1.26.4" evidence="2"/>
<dbReference type="InterPro" id="IPR043128">
    <property type="entry name" value="Rev_trsase/Diguanyl_cyclase"/>
</dbReference>
<evidence type="ECO:0000256" key="3">
    <source>
        <dbReference type="ARBA" id="ARBA00018735"/>
    </source>
</evidence>
<dbReference type="Gene3D" id="2.30.30.850">
    <property type="match status" value="1"/>
</dbReference>
<evidence type="ECO:0000256" key="5">
    <source>
        <dbReference type="ARBA" id="ARBA00022695"/>
    </source>
</evidence>
<organism evidence="14 15">
    <name type="scientific">Collichthys lucidus</name>
    <name type="common">Big head croaker</name>
    <name type="synonym">Sciaena lucida</name>
    <dbReference type="NCBI Taxonomy" id="240159"/>
    <lineage>
        <taxon>Eukaryota</taxon>
        <taxon>Metazoa</taxon>
        <taxon>Chordata</taxon>
        <taxon>Craniata</taxon>
        <taxon>Vertebrata</taxon>
        <taxon>Euteleostomi</taxon>
        <taxon>Actinopterygii</taxon>
        <taxon>Neopterygii</taxon>
        <taxon>Teleostei</taxon>
        <taxon>Neoteleostei</taxon>
        <taxon>Acanthomorphata</taxon>
        <taxon>Eupercaria</taxon>
        <taxon>Sciaenidae</taxon>
        <taxon>Collichthys</taxon>
    </lineage>
</organism>
<evidence type="ECO:0000259" key="11">
    <source>
        <dbReference type="PROSITE" id="PS50878"/>
    </source>
</evidence>
<evidence type="ECO:0000259" key="12">
    <source>
        <dbReference type="PROSITE" id="PS50879"/>
    </source>
</evidence>
<dbReference type="Pfam" id="PF18697">
    <property type="entry name" value="MLVIN_C"/>
    <property type="match status" value="1"/>
</dbReference>
<dbReference type="Gene3D" id="1.10.340.70">
    <property type="match status" value="1"/>
</dbReference>
<evidence type="ECO:0000256" key="9">
    <source>
        <dbReference type="ARBA" id="ARBA00023172"/>
    </source>
</evidence>
<keyword evidence="7" id="KW-0255">Endonuclease</keyword>
<keyword evidence="8" id="KW-0378">Hydrolase</keyword>
<feature type="domain" description="RNase H type-1" evidence="12">
    <location>
        <begin position="764"/>
        <end position="912"/>
    </location>
</feature>
<dbReference type="Gene3D" id="2.40.70.10">
    <property type="entry name" value="Acid Proteases"/>
    <property type="match status" value="1"/>
</dbReference>
<dbReference type="InterPro" id="IPR051320">
    <property type="entry name" value="Viral_Replic_Matur_Polypro"/>
</dbReference>
<proteinExistence type="inferred from homology"/>
<dbReference type="InterPro" id="IPR002156">
    <property type="entry name" value="RNaseH_domain"/>
</dbReference>
<feature type="region of interest" description="Disordered" evidence="10">
    <location>
        <begin position="1297"/>
        <end position="1341"/>
    </location>
</feature>
<dbReference type="SUPFAM" id="SSF53098">
    <property type="entry name" value="Ribonuclease H-like"/>
    <property type="match status" value="2"/>
</dbReference>
<comment type="similarity">
    <text evidence="1">Belongs to the beta type-B retroviral polymerase family. HERV class-II K(HML-2) pol subfamily.</text>
</comment>
<keyword evidence="15" id="KW-1185">Reference proteome</keyword>
<evidence type="ECO:0000256" key="10">
    <source>
        <dbReference type="SAM" id="MobiDB-lite"/>
    </source>
</evidence>
<evidence type="ECO:0000256" key="1">
    <source>
        <dbReference type="ARBA" id="ARBA00010879"/>
    </source>
</evidence>
<dbReference type="FunFam" id="3.30.70.270:FF:000020">
    <property type="entry name" value="Transposon Tf2-6 polyprotein-like Protein"/>
    <property type="match status" value="1"/>
</dbReference>
<evidence type="ECO:0000256" key="2">
    <source>
        <dbReference type="ARBA" id="ARBA00012180"/>
    </source>
</evidence>
<dbReference type="Gene3D" id="3.10.10.10">
    <property type="entry name" value="HIV Type 1 Reverse Transcriptase, subunit A, domain 1"/>
    <property type="match status" value="1"/>
</dbReference>
<dbReference type="InterPro" id="IPR041577">
    <property type="entry name" value="RT_RNaseH_2"/>
</dbReference>
<dbReference type="Pfam" id="PF00078">
    <property type="entry name" value="RVT_1"/>
    <property type="match status" value="1"/>
</dbReference>
<evidence type="ECO:0000256" key="7">
    <source>
        <dbReference type="ARBA" id="ARBA00022759"/>
    </source>
</evidence>
<feature type="compositionally biased region" description="Basic and acidic residues" evidence="10">
    <location>
        <begin position="1311"/>
        <end position="1327"/>
    </location>
</feature>
<dbReference type="GO" id="GO:0016779">
    <property type="term" value="F:nucleotidyltransferase activity"/>
    <property type="evidence" value="ECO:0007669"/>
    <property type="project" value="UniProtKB-KW"/>
</dbReference>
<dbReference type="InterPro" id="IPR000477">
    <property type="entry name" value="RT_dom"/>
</dbReference>
<sequence length="1341" mass="149462">MSGDYVYSVGSSGQTIKENITVPLKCVDEPNTSFKHAFLLSKVCPINLMGRDLMCKLGLCLISTPEGVKVHRLSDLEPNFSHSFVYHTPDLQYAYQWKLQPSTASELLTVARNTVSTATVDFMTPEGLHCTSHVSPGPDEPYEESWLRERFDKLTLTHIYWTQHKCAVSVSLTPAQCNVYTIDHSAPHITLTKHTPDNWEDLGPFIKSCQRAADWQETSDRSIFFSPTLQCYSKNVPSSVHTQRTVQLVPKSASKSFSFLSEEQASTITALQEVPKTLWAVSKYDVGLIKDCEPVVITPKSDFRPCKTQYPLKQEAIEGITPVFESLKAAGVIIPCDDSPVRTPLFPVKKIRDKEQPTEWRFVQDLQAVNAAVQPRAPNAPNPYTILSQVPSNAKFFSVVDLSNAFFSVPVHPKSQFWFAFNFNGRGYTFTRLCQGYCESPTIYNEALRQSLESLVLTPGSALLQYVDDLMICSPTKEQCEADTVKLLKHLANTGHKASLSKLQFVLEKVTFLGHVITSEGKTLSPKRVDAIQNLPKPITKKQMMSFLGMCSYCRQFILNYAILEAPLSSLIHGKGLQSQDKITWTSEAEQSFTELKLALQTTPTLGLPDPTKPFTQTVDEKDGYMTSVLLQDHGNKLRPVAYFSSKLDPVAAGLPRCLRAVAAAEKAIMASRDIVSYSDVTLLVPHAVSMILLEQKTSHLSTARWLRYNTVLLEMPNITVKRCNVLNPATLFPTPDDGQEHNCVAVLQQVCSPRPDLQETPLTNPDLVVFVDGSASRDPQTGRNRVGFAVVTNHETLVSGSLPPHYSAQAAELTALTEACKLAHNKTVTIYTDSRYAFGVVHDFGTLWKHRQFLKSDGKPILHHDKVAALLDAILLPTSIAVCKCLAHTNNLDSVSLGNARADTAAKRAALQPTTLNPLFVSTPASIPSSLTAMQSFATPQERTLWRRCGATQKESVWWGPNDKPCLPKHFFPHFAKLTHGLDHVSKGGMLDAITQHWFTKGFSVHAQKFCQSCMVCTTHNAGKTKTITHAAHPPPDRPFEHLMMDFIELSPAEEKKYCLVIVDMWSKWVEAFPARHQSSQVVAKALLTEIIPRWGIPTRLSSDNGTHFVNTAITQISEFLGTDLRQHCAYHPASAGAVERENGTLKSKLAKCCEETGLPWTKALPIVLMHIRMRKRSRVNMSPFEILFGRPPSLGMEPVTRPLPSTSLCDDDMLQYCKNLSSTLSQISQQVKSALPLPASTLLHEFQPGDWVVIKDFRRKHWHSKRWRGPFQVLLTTHTAVKVAERATWVHASHCRKVPEPSEESSCQPERREDGRRGDGQRGDEQAQGEDDTRISTTN</sequence>
<evidence type="ECO:0000256" key="6">
    <source>
        <dbReference type="ARBA" id="ARBA00022722"/>
    </source>
</evidence>
<dbReference type="InterPro" id="IPR036397">
    <property type="entry name" value="RNaseH_sf"/>
</dbReference>
<keyword evidence="6" id="KW-0540">Nuclease</keyword>
<dbReference type="GO" id="GO:0003676">
    <property type="term" value="F:nucleic acid binding"/>
    <property type="evidence" value="ECO:0007669"/>
    <property type="project" value="InterPro"/>
</dbReference>
<dbReference type="PROSITE" id="PS50879">
    <property type="entry name" value="RNASE_H_1"/>
    <property type="match status" value="1"/>
</dbReference>
<evidence type="ECO:0000259" key="13">
    <source>
        <dbReference type="PROSITE" id="PS50994"/>
    </source>
</evidence>
<dbReference type="GO" id="GO:0015074">
    <property type="term" value="P:DNA integration"/>
    <property type="evidence" value="ECO:0007669"/>
    <property type="project" value="InterPro"/>
</dbReference>
<dbReference type="STRING" id="240159.A0A4V6ALQ3"/>
<dbReference type="Gene3D" id="3.30.70.270">
    <property type="match status" value="2"/>
</dbReference>
<dbReference type="PANTHER" id="PTHR33064">
    <property type="entry name" value="POL PROTEIN"/>
    <property type="match status" value="1"/>
</dbReference>
<reference evidence="14 15" key="1">
    <citation type="submission" date="2019-01" db="EMBL/GenBank/DDBJ databases">
        <title>Genome Assembly of Collichthys lucidus.</title>
        <authorList>
            <person name="Cai M."/>
            <person name="Xiao S."/>
        </authorList>
    </citation>
    <scope>NUCLEOTIDE SEQUENCE [LARGE SCALE GENOMIC DNA]</scope>
    <source>
        <strain evidence="14">JT15FE1705JMU</strain>
        <tissue evidence="14">Muscle</tissue>
    </source>
</reference>
<dbReference type="InterPro" id="IPR012337">
    <property type="entry name" value="RNaseH-like_sf"/>
</dbReference>
<evidence type="ECO:0000313" key="14">
    <source>
        <dbReference type="EMBL" id="TKS65232.1"/>
    </source>
</evidence>
<dbReference type="Gene3D" id="3.10.20.370">
    <property type="match status" value="1"/>
</dbReference>